<evidence type="ECO:0000313" key="7">
    <source>
        <dbReference type="EMBL" id="OEL35640.1"/>
    </source>
</evidence>
<dbReference type="GO" id="GO:0006355">
    <property type="term" value="P:regulation of DNA-templated transcription"/>
    <property type="evidence" value="ECO:0007669"/>
    <property type="project" value="InterPro"/>
</dbReference>
<dbReference type="InterPro" id="IPR003441">
    <property type="entry name" value="NAC-dom"/>
</dbReference>
<dbReference type="PROSITE" id="PS51005">
    <property type="entry name" value="NAC"/>
    <property type="match status" value="1"/>
</dbReference>
<protein>
    <submittedName>
        <fullName evidence="7">NAC domain-containing protein 8</fullName>
    </submittedName>
</protein>
<evidence type="ECO:0000256" key="3">
    <source>
        <dbReference type="ARBA" id="ARBA00023163"/>
    </source>
</evidence>
<dbReference type="PANTHER" id="PTHR47871:SF2">
    <property type="entry name" value="OS03G0221300 PROTEIN"/>
    <property type="match status" value="1"/>
</dbReference>
<dbReference type="AlphaFoldDB" id="A0A1E5WEI4"/>
<comment type="caution">
    <text evidence="7">The sequence shown here is derived from an EMBL/GenBank/DDBJ whole genome shotgun (WGS) entry which is preliminary data.</text>
</comment>
<feature type="region of interest" description="Disordered" evidence="5">
    <location>
        <begin position="1"/>
        <end position="54"/>
    </location>
</feature>
<accession>A0A1E5WEI4</accession>
<evidence type="ECO:0000313" key="8">
    <source>
        <dbReference type="Proteomes" id="UP000095767"/>
    </source>
</evidence>
<sequence>MATGISSPCSRLDPAPDLDHRPLAGRRRLTVQPPAPARAESSPPLPDRCEASVDTGAAAGASQQFFTVPLCLQSWPGLPRGVEFNPSDSDLLWHLAAEAGNGLAERHPFINGFIKSVDDDRGFSHAHPQDIPGVRQDGRGSYFFHRRFESYSNEGDANISWKKIGTSRSIILDGPLQGCKEEFVLYADMASDKSSQETGWRLHQYHIRNTVKNEGELVVSKIFFESRNNPCELAEEARAEAEWFHTEWMIVSGETLQDVSAPDDSREECTTCFNHRIYTETDELDHISLKERHRILLAYNSSCPATVSARKSVIGVETSRTPSKRNHEGSAYKGDICSMLQEISSAPPLVESNPMDDNNNSRLLGEDDPGFSSISGMSTRTDPSLCEVGCSHDPVEGNENQVVGTATCGGENSELVVRKQGGLVADVKLEPALEGYEIDCSESPQANSIHAEGSVPSLGVKDELNECELPGLCEKISFSSRQRRKRKTTSYSTEKMLEEDAYTNDESVAYCSHRRRRKKTATNSIEKALDEDAPGLLEILVNRGITAEEIKLYGAEEDNELIPDSTESSFEDLENVIANLFPKRTSLLKLSVARHEKGEKAIYCLSCLISLIEQSRYLQFRDCPMEWGWCRDLQSFIFVFRSHNRCLLPINLCPIFLVEMVERLVLMVALFILLHRIVLERPEYGYATYFFEVVQSLPIEWQIRRLVTAMKLSGCGRTALIENRPLLVGEDLTEGEARVLEEYGWIRNTGLGTMVNYRDRVAHDRWTEKSVTDWRAKIGKLLMSGYAEGQSITIHGPKKVADLLEATEDAETEIKLEDPF</sequence>
<dbReference type="PANTHER" id="PTHR47871">
    <property type="entry name" value="NAC DOMAIN-CONTAINING PROTEIN 8"/>
    <property type="match status" value="1"/>
</dbReference>
<evidence type="ECO:0000256" key="5">
    <source>
        <dbReference type="SAM" id="MobiDB-lite"/>
    </source>
</evidence>
<evidence type="ECO:0000256" key="1">
    <source>
        <dbReference type="ARBA" id="ARBA00023015"/>
    </source>
</evidence>
<proteinExistence type="predicted"/>
<keyword evidence="1" id="KW-0805">Transcription regulation</keyword>
<dbReference type="STRING" id="888268.A0A1E5WEI4"/>
<keyword evidence="8" id="KW-1185">Reference proteome</keyword>
<dbReference type="Gene3D" id="2.170.150.80">
    <property type="entry name" value="NAC domain"/>
    <property type="match status" value="1"/>
</dbReference>
<dbReference type="Proteomes" id="UP000095767">
    <property type="component" value="Unassembled WGS sequence"/>
</dbReference>
<evidence type="ECO:0000256" key="4">
    <source>
        <dbReference type="ARBA" id="ARBA00023242"/>
    </source>
</evidence>
<name>A0A1E5WEI4_9POAL</name>
<feature type="domain" description="NAC" evidence="6">
    <location>
        <begin position="78"/>
        <end position="225"/>
    </location>
</feature>
<evidence type="ECO:0000256" key="2">
    <source>
        <dbReference type="ARBA" id="ARBA00023125"/>
    </source>
</evidence>
<dbReference type="Pfam" id="PF02365">
    <property type="entry name" value="NAM"/>
    <property type="match status" value="1"/>
</dbReference>
<dbReference type="GO" id="GO:0003677">
    <property type="term" value="F:DNA binding"/>
    <property type="evidence" value="ECO:0007669"/>
    <property type="project" value="UniProtKB-KW"/>
</dbReference>
<reference evidence="7 8" key="1">
    <citation type="submission" date="2016-09" db="EMBL/GenBank/DDBJ databases">
        <title>The draft genome of Dichanthelium oligosanthes: A C3 panicoid grass species.</title>
        <authorList>
            <person name="Studer A.J."/>
            <person name="Schnable J.C."/>
            <person name="Brutnell T.P."/>
        </authorList>
    </citation>
    <scope>NUCLEOTIDE SEQUENCE [LARGE SCALE GENOMIC DNA]</scope>
    <source>
        <strain evidence="8">cv. Kellogg 1175</strain>
        <tissue evidence="7">Leaf</tissue>
    </source>
</reference>
<keyword evidence="2" id="KW-0238">DNA-binding</keyword>
<gene>
    <name evidence="7" type="ORF">BAE44_0003339</name>
</gene>
<dbReference type="SUPFAM" id="SSF101941">
    <property type="entry name" value="NAC domain"/>
    <property type="match status" value="1"/>
</dbReference>
<dbReference type="EMBL" id="LWDX02011535">
    <property type="protein sequence ID" value="OEL35640.1"/>
    <property type="molecule type" value="Genomic_DNA"/>
</dbReference>
<keyword evidence="3" id="KW-0804">Transcription</keyword>
<keyword evidence="4" id="KW-0539">Nucleus</keyword>
<evidence type="ECO:0000259" key="6">
    <source>
        <dbReference type="PROSITE" id="PS51005"/>
    </source>
</evidence>
<dbReference type="InterPro" id="IPR036093">
    <property type="entry name" value="NAC_dom_sf"/>
</dbReference>
<dbReference type="OrthoDB" id="2021147at2759"/>
<organism evidence="7 8">
    <name type="scientific">Dichanthelium oligosanthes</name>
    <dbReference type="NCBI Taxonomy" id="888268"/>
    <lineage>
        <taxon>Eukaryota</taxon>
        <taxon>Viridiplantae</taxon>
        <taxon>Streptophyta</taxon>
        <taxon>Embryophyta</taxon>
        <taxon>Tracheophyta</taxon>
        <taxon>Spermatophyta</taxon>
        <taxon>Magnoliopsida</taxon>
        <taxon>Liliopsida</taxon>
        <taxon>Poales</taxon>
        <taxon>Poaceae</taxon>
        <taxon>PACMAD clade</taxon>
        <taxon>Panicoideae</taxon>
        <taxon>Panicodae</taxon>
        <taxon>Paniceae</taxon>
        <taxon>Dichantheliinae</taxon>
        <taxon>Dichanthelium</taxon>
    </lineage>
</organism>